<dbReference type="Proteomes" id="UP000652761">
    <property type="component" value="Unassembled WGS sequence"/>
</dbReference>
<evidence type="ECO:0000313" key="2">
    <source>
        <dbReference type="Proteomes" id="UP000652761"/>
    </source>
</evidence>
<protein>
    <submittedName>
        <fullName evidence="1">Uncharacterized protein</fullName>
    </submittedName>
</protein>
<evidence type="ECO:0000313" key="1">
    <source>
        <dbReference type="EMBL" id="MQM09251.1"/>
    </source>
</evidence>
<dbReference type="AlphaFoldDB" id="A0A843WVK9"/>
<name>A0A843WVK9_COLES</name>
<organism evidence="1 2">
    <name type="scientific">Colocasia esculenta</name>
    <name type="common">Wild taro</name>
    <name type="synonym">Arum esculentum</name>
    <dbReference type="NCBI Taxonomy" id="4460"/>
    <lineage>
        <taxon>Eukaryota</taxon>
        <taxon>Viridiplantae</taxon>
        <taxon>Streptophyta</taxon>
        <taxon>Embryophyta</taxon>
        <taxon>Tracheophyta</taxon>
        <taxon>Spermatophyta</taxon>
        <taxon>Magnoliopsida</taxon>
        <taxon>Liliopsida</taxon>
        <taxon>Araceae</taxon>
        <taxon>Aroideae</taxon>
        <taxon>Colocasieae</taxon>
        <taxon>Colocasia</taxon>
    </lineage>
</organism>
<gene>
    <name evidence="1" type="ORF">Taro_042120</name>
</gene>
<sequence length="63" mass="6736">MTEGGSQRGRRRCGVGGFHSEACRRGLTKLVKLCGEPGKPYLKLDLGVSQCVQAGINMIQSSI</sequence>
<comment type="caution">
    <text evidence="1">The sequence shown here is derived from an EMBL/GenBank/DDBJ whole genome shotgun (WGS) entry which is preliminary data.</text>
</comment>
<accession>A0A843WVK9</accession>
<dbReference type="EMBL" id="NMUH01004328">
    <property type="protein sequence ID" value="MQM09251.1"/>
    <property type="molecule type" value="Genomic_DNA"/>
</dbReference>
<proteinExistence type="predicted"/>
<keyword evidence="2" id="KW-1185">Reference proteome</keyword>
<reference evidence="1" key="1">
    <citation type="submission" date="2017-07" db="EMBL/GenBank/DDBJ databases">
        <title>Taro Niue Genome Assembly and Annotation.</title>
        <authorList>
            <person name="Atibalentja N."/>
            <person name="Keating K."/>
            <person name="Fields C.J."/>
        </authorList>
    </citation>
    <scope>NUCLEOTIDE SEQUENCE</scope>
    <source>
        <strain evidence="1">Niue_2</strain>
        <tissue evidence="1">Leaf</tissue>
    </source>
</reference>